<dbReference type="Pfam" id="PF09842">
    <property type="entry name" value="DUF2069"/>
    <property type="match status" value="1"/>
</dbReference>
<name>A0A6S6TUG1_9GAMM</name>
<protein>
    <recommendedName>
        <fullName evidence="3">DUF2069 domain-containing protein</fullName>
    </recommendedName>
</protein>
<organism evidence="2">
    <name type="scientific">uncultured Thiotrichaceae bacterium</name>
    <dbReference type="NCBI Taxonomy" id="298394"/>
    <lineage>
        <taxon>Bacteria</taxon>
        <taxon>Pseudomonadati</taxon>
        <taxon>Pseudomonadota</taxon>
        <taxon>Gammaproteobacteria</taxon>
        <taxon>Thiotrichales</taxon>
        <taxon>Thiotrichaceae</taxon>
        <taxon>environmental samples</taxon>
    </lineage>
</organism>
<keyword evidence="1" id="KW-1133">Transmembrane helix</keyword>
<keyword evidence="1" id="KW-0472">Membrane</keyword>
<feature type="transmembrane region" description="Helical" evidence="1">
    <location>
        <begin position="43"/>
        <end position="58"/>
    </location>
</feature>
<dbReference type="EMBL" id="CACVAY010000118">
    <property type="protein sequence ID" value="CAA6824372.1"/>
    <property type="molecule type" value="Genomic_DNA"/>
</dbReference>
<evidence type="ECO:0000313" key="2">
    <source>
        <dbReference type="EMBL" id="CAA6824372.1"/>
    </source>
</evidence>
<proteinExistence type="predicted"/>
<dbReference type="InterPro" id="IPR018643">
    <property type="entry name" value="DUF2069_membrane"/>
</dbReference>
<evidence type="ECO:0000256" key="1">
    <source>
        <dbReference type="SAM" id="Phobius"/>
    </source>
</evidence>
<feature type="transmembrane region" description="Helical" evidence="1">
    <location>
        <begin position="90"/>
        <end position="109"/>
    </location>
</feature>
<feature type="transmembrane region" description="Helical" evidence="1">
    <location>
        <begin position="65"/>
        <end position="84"/>
    </location>
</feature>
<sequence>MSVKYLKLWHTSSIVGLLGLIALIILWNGWLAPQQTSPKSLEIALFTAPLLFFVRGVLHGRYQTLVLVMFIALTYALLGTWYAFTPNEGLYGTLMIILSILLYTGAYCYTRTIMIRDKQAEAEKTKPHK</sequence>
<feature type="transmembrane region" description="Helical" evidence="1">
    <location>
        <begin position="12"/>
        <end position="31"/>
    </location>
</feature>
<evidence type="ECO:0008006" key="3">
    <source>
        <dbReference type="Google" id="ProtNLM"/>
    </source>
</evidence>
<dbReference type="AlphaFoldDB" id="A0A6S6TUG1"/>
<keyword evidence="1" id="KW-0812">Transmembrane</keyword>
<reference evidence="2" key="1">
    <citation type="submission" date="2020-01" db="EMBL/GenBank/DDBJ databases">
        <authorList>
            <person name="Meier V. D."/>
            <person name="Meier V D."/>
        </authorList>
    </citation>
    <scope>NUCLEOTIDE SEQUENCE</scope>
    <source>
        <strain evidence="2">HLG_WM_MAG_07</strain>
    </source>
</reference>
<gene>
    <name evidence="2" type="ORF">HELGO_WM21804</name>
</gene>
<accession>A0A6S6TUG1</accession>